<organism evidence="11">
    <name type="scientific">Culicoides sonorensis</name>
    <name type="common">Biting midge</name>
    <dbReference type="NCBI Taxonomy" id="179676"/>
    <lineage>
        <taxon>Eukaryota</taxon>
        <taxon>Metazoa</taxon>
        <taxon>Ecdysozoa</taxon>
        <taxon>Arthropoda</taxon>
        <taxon>Hexapoda</taxon>
        <taxon>Insecta</taxon>
        <taxon>Pterygota</taxon>
        <taxon>Neoptera</taxon>
        <taxon>Endopterygota</taxon>
        <taxon>Diptera</taxon>
        <taxon>Nematocera</taxon>
        <taxon>Chironomoidea</taxon>
        <taxon>Ceratopogonidae</taxon>
        <taxon>Ceratopogoninae</taxon>
        <taxon>Culicoides</taxon>
        <taxon>Monoculicoides</taxon>
    </lineage>
</organism>
<dbReference type="OMA" id="ICTRTYL"/>
<dbReference type="FunFam" id="3.20.20.80:FF:000009">
    <property type="entry name" value="O-GlcNAcase BT_4395"/>
    <property type="match status" value="1"/>
</dbReference>
<evidence type="ECO:0000256" key="3">
    <source>
        <dbReference type="ARBA" id="ARBA00023295"/>
    </source>
</evidence>
<comment type="catalytic activity">
    <reaction evidence="5">
        <text>3-O-(N-acetyl-beta-D-glucosaminyl)-L-seryl-[protein] + H2O = N-acetyl-D-glucosamine + L-seryl-[protein]</text>
        <dbReference type="Rhea" id="RHEA:48876"/>
        <dbReference type="Rhea" id="RHEA-COMP:9863"/>
        <dbReference type="Rhea" id="RHEA-COMP:12251"/>
        <dbReference type="ChEBI" id="CHEBI:15377"/>
        <dbReference type="ChEBI" id="CHEBI:29999"/>
        <dbReference type="ChEBI" id="CHEBI:90838"/>
        <dbReference type="ChEBI" id="CHEBI:506227"/>
        <dbReference type="EC" id="3.2.1.169"/>
    </reaction>
</comment>
<name>A0A336LRR3_CULSO</name>
<dbReference type="GO" id="GO:0009100">
    <property type="term" value="P:glycoprotein metabolic process"/>
    <property type="evidence" value="ECO:0007669"/>
    <property type="project" value="TreeGrafter"/>
</dbReference>
<keyword evidence="1" id="KW-0732">Signal</keyword>
<keyword evidence="3" id="KW-0326">Glycosidase</keyword>
<sequence length="974" mass="110854">MCDMKDPKFLIGVVEGFYGRPWTTEQRRELFGRLNKHGMNSFVYAPKDDCKHRAFWRELYTVEEAENLMGLVAAAKESKIDFYYSLSPGLDITYSSEKELVALKRKLDQVLQFGCNAVALLFDDIEPEMSKKDKEVFQSFAHAQVSITNEIFHHLKINKFLFCPTQYCSSRATPDVINSEYLSTLGSQLDPGIDILWTGTKVITKELTIECIQEIAEVLKRKPLIWDNIFANDYDQKRVFLGPYNGRSPELIPLLRGVLANPNCEFNANFIGISTLSHWVHCSSDTKISNSISADVKLETEIEDGLYSQDAPNCLSNKIYHPRLALKNAIKDWISEFFENKEHIGPLVKPHPPLTMVVPIPILPSINTCMTMTASTSTTTMATSLPEVNTTQLHAFAEVCSSISDSFPTLASPVVMNSLVSASKVVTTDLTVPVSIVNHIALPEKIPISSLPPASIISGKKDNFESNATEYTTNLQDDVEFKEIKLSSIKLKEGQLHDEAKNDFFTDFEPMEQENISSSKDSLKILNDDIHMHEVSQASLKDNQDKTNITRIGLNKEKFIDETENQITSDDILLLCDLFYLPFEHGLNALHLLNEFQWLKMNSHILIRAKEKCKNSDHKSDNESEAQEWIRRAKAFKMLCQSIHDLTKKISVCKNRELCYDLYTYVWEIASVTSLLSAYVQWLSLAKFPTNIQDYTQGSYTYFSKGWKEAFTSGCNEPWVFRGGLIADLQRLIPIDSANDLFNYKLPEKPLSTFYKIRVYENTDEKDVYSICHKCCLDGSDCSILFPQGVTESIPADRLVGPFLTLNPEFCIVIENEERIIGYACAALDAKVFYRNQEIAWIPEMCLKYPLSMLNETNISKVARETIKHFHNFKFDFPQKVLSAHGSIISCCVLKDQLLIDQNIPKRLMTVLLACLRSNGSFGGFSCINRSDNFLYDFYSKIGFTELLSEDSKKHASLLFQVLKIQKWSFQKFR</sequence>
<evidence type="ECO:0000256" key="6">
    <source>
        <dbReference type="ARBA" id="ARBA00052136"/>
    </source>
</evidence>
<comment type="catalytic activity">
    <reaction evidence="6">
        <text>3-O-(N-acetyl-beta-D-glucosaminyl)-L-threonyl-[protein] + H2O = L-threonyl-[protein] + N-acetyl-D-glucosamine</text>
        <dbReference type="Rhea" id="RHEA:48892"/>
        <dbReference type="Rhea" id="RHEA-COMP:11060"/>
        <dbReference type="Rhea" id="RHEA-COMP:12252"/>
        <dbReference type="ChEBI" id="CHEBI:15377"/>
        <dbReference type="ChEBI" id="CHEBI:30013"/>
        <dbReference type="ChEBI" id="CHEBI:90840"/>
        <dbReference type="ChEBI" id="CHEBI:506227"/>
        <dbReference type="EC" id="3.2.1.169"/>
    </reaction>
</comment>
<dbReference type="PANTHER" id="PTHR13170">
    <property type="entry name" value="O-GLCNACASE"/>
    <property type="match status" value="1"/>
</dbReference>
<gene>
    <name evidence="11" type="primary">CSON002263</name>
</gene>
<evidence type="ECO:0000313" key="10">
    <source>
        <dbReference type="EMBL" id="SSX00322.1"/>
    </source>
</evidence>
<dbReference type="Gene3D" id="1.20.58.240">
    <property type="entry name" value="STAT, domain 1"/>
    <property type="match status" value="1"/>
</dbReference>
<dbReference type="GO" id="GO:0102571">
    <property type="term" value="F:[protein]-3-O-(N-acetyl-D-glucosaminyl)-L-serine/L-threonine O-N-acetyl-alpha-D-glucosaminase activity"/>
    <property type="evidence" value="ECO:0007669"/>
    <property type="project" value="UniProtKB-EC"/>
</dbReference>
<evidence type="ECO:0000256" key="4">
    <source>
        <dbReference type="ARBA" id="ARBA00030512"/>
    </source>
</evidence>
<proteinExistence type="predicted"/>
<accession>A0A336LRR3</accession>
<evidence type="ECO:0000256" key="7">
    <source>
        <dbReference type="ARBA" id="ARBA00066938"/>
    </source>
</evidence>
<reference evidence="10" key="1">
    <citation type="submission" date="2018-04" db="EMBL/GenBank/DDBJ databases">
        <authorList>
            <person name="Go L.Y."/>
            <person name="Mitchell J.A."/>
        </authorList>
    </citation>
    <scope>NUCLEOTIDE SEQUENCE</scope>
    <source>
        <tissue evidence="10">Whole organism</tissue>
    </source>
</reference>
<dbReference type="PROSITE" id="PS52009">
    <property type="entry name" value="GH84"/>
    <property type="match status" value="1"/>
</dbReference>
<dbReference type="Gene3D" id="3.20.20.80">
    <property type="entry name" value="Glycosidases"/>
    <property type="match status" value="1"/>
</dbReference>
<dbReference type="FunFam" id="1.20.58.240:FF:000002">
    <property type="entry name" value="Bifunctional protein NCOAT"/>
    <property type="match status" value="1"/>
</dbReference>
<dbReference type="PANTHER" id="PTHR13170:SF16">
    <property type="entry name" value="PROTEIN O-GLCNACASE"/>
    <property type="match status" value="1"/>
</dbReference>
<dbReference type="InterPro" id="IPR011496">
    <property type="entry name" value="O-GlcNAcase_cat"/>
</dbReference>
<dbReference type="VEuPathDB" id="VectorBase:CSON002263"/>
<keyword evidence="2" id="KW-0378">Hydrolase</keyword>
<dbReference type="Gene3D" id="3.40.630.30">
    <property type="match status" value="1"/>
</dbReference>
<evidence type="ECO:0000256" key="5">
    <source>
        <dbReference type="ARBA" id="ARBA00050933"/>
    </source>
</evidence>
<feature type="domain" description="GH84" evidence="9">
    <location>
        <begin position="9"/>
        <end position="284"/>
    </location>
</feature>
<dbReference type="InterPro" id="IPR017853">
    <property type="entry name" value="GH"/>
</dbReference>
<dbReference type="Pfam" id="PF07555">
    <property type="entry name" value="NAGidase"/>
    <property type="match status" value="1"/>
</dbReference>
<evidence type="ECO:0000313" key="11">
    <source>
        <dbReference type="EMBL" id="SSX20702.1"/>
    </source>
</evidence>
<dbReference type="EC" id="3.2.1.169" evidence="7"/>
<reference evidence="11" key="2">
    <citation type="submission" date="2018-07" db="EMBL/GenBank/DDBJ databases">
        <authorList>
            <person name="Quirk P.G."/>
            <person name="Krulwich T.A."/>
        </authorList>
    </citation>
    <scope>NUCLEOTIDE SEQUENCE</scope>
</reference>
<dbReference type="EMBL" id="UFQT01000137">
    <property type="protein sequence ID" value="SSX20702.1"/>
    <property type="molecule type" value="Genomic_DNA"/>
</dbReference>
<dbReference type="GO" id="GO:0016231">
    <property type="term" value="F:beta-N-acetylglucosaminidase activity"/>
    <property type="evidence" value="ECO:0007669"/>
    <property type="project" value="TreeGrafter"/>
</dbReference>
<evidence type="ECO:0000256" key="1">
    <source>
        <dbReference type="ARBA" id="ARBA00022729"/>
    </source>
</evidence>
<protein>
    <recommendedName>
        <fullName evidence="7">protein O-GlcNAcase</fullName>
        <ecNumber evidence="7">3.2.1.169</ecNumber>
    </recommendedName>
    <alternativeName>
        <fullName evidence="4">Beta-N-acetylhexosaminidase</fullName>
    </alternativeName>
    <alternativeName>
        <fullName evidence="8">Beta-hexosaminidase</fullName>
    </alternativeName>
</protein>
<evidence type="ECO:0000256" key="8">
    <source>
        <dbReference type="ARBA" id="ARBA00076634"/>
    </source>
</evidence>
<dbReference type="AlphaFoldDB" id="A0A336LRR3"/>
<dbReference type="InterPro" id="IPR051822">
    <property type="entry name" value="Glycosyl_Hydrolase_84"/>
</dbReference>
<evidence type="ECO:0000259" key="9">
    <source>
        <dbReference type="PROSITE" id="PS52009"/>
    </source>
</evidence>
<dbReference type="EMBL" id="UFQS01000137">
    <property type="protein sequence ID" value="SSX00322.1"/>
    <property type="molecule type" value="Genomic_DNA"/>
</dbReference>
<evidence type="ECO:0000256" key="2">
    <source>
        <dbReference type="ARBA" id="ARBA00022801"/>
    </source>
</evidence>
<dbReference type="SUPFAM" id="SSF51445">
    <property type="entry name" value="(Trans)glycosidases"/>
    <property type="match status" value="1"/>
</dbReference>